<accession>A0A852URJ5</accession>
<dbReference type="EMBL" id="JACCCO010000001">
    <property type="protein sequence ID" value="NYF38026.1"/>
    <property type="molecule type" value="Genomic_DNA"/>
</dbReference>
<reference evidence="2 3" key="1">
    <citation type="submission" date="2020-07" db="EMBL/GenBank/DDBJ databases">
        <title>Sequencing the genomes of 1000 actinobacteria strains.</title>
        <authorList>
            <person name="Klenk H.-P."/>
        </authorList>
    </citation>
    <scope>NUCLEOTIDE SEQUENCE [LARGE SCALE GENOMIC DNA]</scope>
    <source>
        <strain evidence="2 3">DSM 45763</strain>
    </source>
</reference>
<dbReference type="Proteomes" id="UP000576393">
    <property type="component" value="Unassembled WGS sequence"/>
</dbReference>
<keyword evidence="3" id="KW-1185">Reference proteome</keyword>
<feature type="compositionally biased region" description="Basic and acidic residues" evidence="1">
    <location>
        <begin position="59"/>
        <end position="83"/>
    </location>
</feature>
<evidence type="ECO:0000313" key="3">
    <source>
        <dbReference type="Proteomes" id="UP000576393"/>
    </source>
</evidence>
<protein>
    <submittedName>
        <fullName evidence="2">Uncharacterized protein</fullName>
    </submittedName>
</protein>
<evidence type="ECO:0000256" key="1">
    <source>
        <dbReference type="SAM" id="MobiDB-lite"/>
    </source>
</evidence>
<evidence type="ECO:0000313" key="2">
    <source>
        <dbReference type="EMBL" id="NYF38026.1"/>
    </source>
</evidence>
<dbReference type="AlphaFoldDB" id="A0A852URJ5"/>
<sequence>MTATYYRADSENGDHIDDPSEEALFVLTGDLNTTGNTFVVIQPGEDDPSWSASAAVTDDGGHEVVRRDTQRHGHEVMTSHDRGEIAQDPTIWMAARTYPGRPASTSTYF</sequence>
<name>A0A852URJ5_9ACTN</name>
<dbReference type="RefSeq" id="WP_179817843.1">
    <property type="nucleotide sequence ID" value="NZ_JACCCO010000001.1"/>
</dbReference>
<comment type="caution">
    <text evidence="2">The sequence shown here is derived from an EMBL/GenBank/DDBJ whole genome shotgun (WGS) entry which is preliminary data.</text>
</comment>
<proteinExistence type="predicted"/>
<feature type="region of interest" description="Disordered" evidence="1">
    <location>
        <begin position="44"/>
        <end position="83"/>
    </location>
</feature>
<organism evidence="2 3">
    <name type="scientific">Streptosporangium sandarakinum</name>
    <dbReference type="NCBI Taxonomy" id="1260955"/>
    <lineage>
        <taxon>Bacteria</taxon>
        <taxon>Bacillati</taxon>
        <taxon>Actinomycetota</taxon>
        <taxon>Actinomycetes</taxon>
        <taxon>Streptosporangiales</taxon>
        <taxon>Streptosporangiaceae</taxon>
        <taxon>Streptosporangium</taxon>
    </lineage>
</organism>
<gene>
    <name evidence="2" type="ORF">HDA43_000185</name>
</gene>